<feature type="domain" description="Polysaccharide chain length determinant N-terminal" evidence="7">
    <location>
        <begin position="26"/>
        <end position="122"/>
    </location>
</feature>
<gene>
    <name evidence="8" type="primary">fepE</name>
    <name evidence="8" type="ORF">G9E75_001604</name>
</gene>
<evidence type="ECO:0000256" key="4">
    <source>
        <dbReference type="ARBA" id="ARBA00022989"/>
    </source>
</evidence>
<protein>
    <submittedName>
        <fullName evidence="8">LPS O-antigen length regulator</fullName>
    </submittedName>
</protein>
<keyword evidence="3 6" id="KW-0812">Transmembrane</keyword>
<dbReference type="PANTHER" id="PTHR32309:SF13">
    <property type="entry name" value="FERRIC ENTEROBACTIN TRANSPORT PROTEIN FEPE"/>
    <property type="match status" value="1"/>
</dbReference>
<dbReference type="Pfam" id="PF02706">
    <property type="entry name" value="Wzz"/>
    <property type="match status" value="1"/>
</dbReference>
<evidence type="ECO:0000256" key="3">
    <source>
        <dbReference type="ARBA" id="ARBA00022692"/>
    </source>
</evidence>
<comment type="subcellular location">
    <subcellularLocation>
        <location evidence="1">Cell membrane</location>
        <topology evidence="1">Multi-pass membrane protein</topology>
    </subcellularLocation>
</comment>
<dbReference type="FunFam" id="1.10.287.210:FF:000004">
    <property type="entry name" value="LPS O-antigen length regulator"/>
    <property type="match status" value="1"/>
</dbReference>
<proteinExistence type="predicted"/>
<dbReference type="InterPro" id="IPR050445">
    <property type="entry name" value="Bact_polysacc_biosynth/exp"/>
</dbReference>
<evidence type="ECO:0000256" key="2">
    <source>
        <dbReference type="ARBA" id="ARBA00022475"/>
    </source>
</evidence>
<sequence>MPSLNVKQEKHQSLAGYSLPPANNHEIDLFSLIEVLWQAKRRILATVFAFACVGLLLSFLLPQKWTSQAIVTPAESVQWQGLERTLTALRVLDMEVSVDRASVFNLFIKKFSSPSLLEEYLRSSPYVMDQLKGAQIDEQDLHRAIVVLSEKMKAVDSNVGKKNETSLFTSWTLSFTAPTREEAQKVLAGYIQYISDIVVKETLENIRNQLEIKTRYEQEKLAMDRVRLKNQLDANIQRLHYSLEIANAAGIKRPVYSNGQAVKDDPDFSISLGADGISRKLEIEKGVTDVAEIDGDLRNRQYHVEQLAAMNVSDVKFTPFKYQLSPSLPVKKDGPGKAIIIILAALIGGMMACGGVLLRHAMVSRKMENALAIDERLV</sequence>
<dbReference type="FunFam" id="3.30.1890.10:FF:000004">
    <property type="entry name" value="LPS O-antigen length regulator"/>
    <property type="match status" value="1"/>
</dbReference>
<dbReference type="PANTHER" id="PTHR32309">
    <property type="entry name" value="TYROSINE-PROTEIN KINASE"/>
    <property type="match status" value="1"/>
</dbReference>
<dbReference type="Gene3D" id="3.30.1890.10">
    <property type="entry name" value="FepE-like"/>
    <property type="match status" value="1"/>
</dbReference>
<dbReference type="GO" id="GO:0005886">
    <property type="term" value="C:plasma membrane"/>
    <property type="evidence" value="ECO:0007669"/>
    <property type="project" value="UniProtKB-SubCell"/>
</dbReference>
<dbReference type="InterPro" id="IPR003856">
    <property type="entry name" value="LPS_length_determ_N"/>
</dbReference>
<organism evidence="8">
    <name type="scientific">Salmonella enterica</name>
    <name type="common">Salmonella choleraesuis</name>
    <dbReference type="NCBI Taxonomy" id="28901"/>
    <lineage>
        <taxon>Bacteria</taxon>
        <taxon>Pseudomonadati</taxon>
        <taxon>Pseudomonadota</taxon>
        <taxon>Gammaproteobacteria</taxon>
        <taxon>Enterobacterales</taxon>
        <taxon>Enterobacteriaceae</taxon>
        <taxon>Salmonella</taxon>
    </lineage>
</organism>
<dbReference type="AlphaFoldDB" id="A0A743UIW3"/>
<evidence type="ECO:0000313" key="8">
    <source>
        <dbReference type="EMBL" id="HAF2224271.1"/>
    </source>
</evidence>
<accession>A0A743UIW3</accession>
<evidence type="ECO:0000256" key="5">
    <source>
        <dbReference type="ARBA" id="ARBA00023136"/>
    </source>
</evidence>
<keyword evidence="5 6" id="KW-0472">Membrane</keyword>
<evidence type="ECO:0000259" key="7">
    <source>
        <dbReference type="Pfam" id="PF02706"/>
    </source>
</evidence>
<name>A0A743UIW3_SALER</name>
<reference evidence="8" key="1">
    <citation type="journal article" date="2018" name="Genome Biol.">
        <title>SKESA: strategic k-mer extension for scrupulous assemblies.</title>
        <authorList>
            <person name="Souvorov A."/>
            <person name="Agarwala R."/>
            <person name="Lipman D.J."/>
        </authorList>
    </citation>
    <scope>NUCLEOTIDE SEQUENCE</scope>
    <source>
        <strain evidence="8">MA.RM_466</strain>
    </source>
</reference>
<evidence type="ECO:0000256" key="1">
    <source>
        <dbReference type="ARBA" id="ARBA00004651"/>
    </source>
</evidence>
<feature type="transmembrane region" description="Helical" evidence="6">
    <location>
        <begin position="338"/>
        <end position="358"/>
    </location>
</feature>
<reference evidence="8" key="2">
    <citation type="submission" date="2020-02" db="EMBL/GenBank/DDBJ databases">
        <authorList>
            <consortium name="NCBI Pathogen Detection Project"/>
        </authorList>
    </citation>
    <scope>NUCLEOTIDE SEQUENCE</scope>
    <source>
        <strain evidence="8">MA.RM_466</strain>
    </source>
</reference>
<keyword evidence="2" id="KW-1003">Cell membrane</keyword>
<keyword evidence="4 6" id="KW-1133">Transmembrane helix</keyword>
<feature type="transmembrane region" description="Helical" evidence="6">
    <location>
        <begin position="43"/>
        <end position="61"/>
    </location>
</feature>
<dbReference type="GO" id="GO:0004713">
    <property type="term" value="F:protein tyrosine kinase activity"/>
    <property type="evidence" value="ECO:0007669"/>
    <property type="project" value="TreeGrafter"/>
</dbReference>
<dbReference type="EMBL" id="DAAUPN010000005">
    <property type="protein sequence ID" value="HAF2224271.1"/>
    <property type="molecule type" value="Genomic_DNA"/>
</dbReference>
<dbReference type="Gene3D" id="1.10.287.210">
    <property type="match status" value="1"/>
</dbReference>
<dbReference type="NCBIfam" id="NF007699">
    <property type="entry name" value="PRK10381.1"/>
    <property type="match status" value="1"/>
</dbReference>
<evidence type="ECO:0000256" key="6">
    <source>
        <dbReference type="SAM" id="Phobius"/>
    </source>
</evidence>
<dbReference type="SUPFAM" id="SSF160355">
    <property type="entry name" value="Bacterial polysaccharide co-polymerase-like"/>
    <property type="match status" value="1"/>
</dbReference>
<comment type="caution">
    <text evidence="8">The sequence shown here is derived from an EMBL/GenBank/DDBJ whole genome shotgun (WGS) entry which is preliminary data.</text>
</comment>